<evidence type="ECO:0000313" key="5">
    <source>
        <dbReference type="Proteomes" id="UP000837857"/>
    </source>
</evidence>
<name>A0ABN8IRH9_9NEOP</name>
<gene>
    <name evidence="4" type="ORF">IPOD504_LOCUS12976</name>
</gene>
<evidence type="ECO:0000256" key="1">
    <source>
        <dbReference type="SAM" id="Coils"/>
    </source>
</evidence>
<feature type="region of interest" description="Disordered" evidence="2">
    <location>
        <begin position="500"/>
        <end position="562"/>
    </location>
</feature>
<feature type="region of interest" description="Disordered" evidence="2">
    <location>
        <begin position="303"/>
        <end position="372"/>
    </location>
</feature>
<feature type="chain" id="PRO_5046845326" evidence="3">
    <location>
        <begin position="19"/>
        <end position="593"/>
    </location>
</feature>
<reference evidence="4" key="1">
    <citation type="submission" date="2022-03" db="EMBL/GenBank/DDBJ databases">
        <authorList>
            <person name="Martin H S."/>
        </authorList>
    </citation>
    <scope>NUCLEOTIDE SEQUENCE</scope>
</reference>
<feature type="compositionally biased region" description="Low complexity" evidence="2">
    <location>
        <begin position="534"/>
        <end position="545"/>
    </location>
</feature>
<feature type="compositionally biased region" description="Polar residues" evidence="2">
    <location>
        <begin position="551"/>
        <end position="562"/>
    </location>
</feature>
<evidence type="ECO:0000256" key="3">
    <source>
        <dbReference type="SAM" id="SignalP"/>
    </source>
</evidence>
<feature type="coiled-coil region" evidence="1">
    <location>
        <begin position="385"/>
        <end position="412"/>
    </location>
</feature>
<dbReference type="EMBL" id="OW152842">
    <property type="protein sequence ID" value="CAH2064963.1"/>
    <property type="molecule type" value="Genomic_DNA"/>
</dbReference>
<organism evidence="4 5">
    <name type="scientific">Iphiclides podalirius</name>
    <name type="common">scarce swallowtail</name>
    <dbReference type="NCBI Taxonomy" id="110791"/>
    <lineage>
        <taxon>Eukaryota</taxon>
        <taxon>Metazoa</taxon>
        <taxon>Ecdysozoa</taxon>
        <taxon>Arthropoda</taxon>
        <taxon>Hexapoda</taxon>
        <taxon>Insecta</taxon>
        <taxon>Pterygota</taxon>
        <taxon>Neoptera</taxon>
        <taxon>Endopterygota</taxon>
        <taxon>Lepidoptera</taxon>
        <taxon>Glossata</taxon>
        <taxon>Ditrysia</taxon>
        <taxon>Papilionoidea</taxon>
        <taxon>Papilionidae</taxon>
        <taxon>Papilioninae</taxon>
        <taxon>Iphiclides</taxon>
    </lineage>
</organism>
<feature type="compositionally biased region" description="Polar residues" evidence="2">
    <location>
        <begin position="311"/>
        <end position="333"/>
    </location>
</feature>
<keyword evidence="3" id="KW-0732">Signal</keyword>
<protein>
    <submittedName>
        <fullName evidence="4">Uncharacterized protein</fullName>
    </submittedName>
</protein>
<accession>A0ABN8IRH9</accession>
<keyword evidence="5" id="KW-1185">Reference proteome</keyword>
<feature type="signal peptide" evidence="3">
    <location>
        <begin position="1"/>
        <end position="18"/>
    </location>
</feature>
<proteinExistence type="predicted"/>
<sequence length="593" mass="65309">MAGLRWVLLLYAHAAAMASKPRSVNLALETTFEFNEKKDMALIKNVRQFLNRIESNVERKLAARERPNETSYPFTEFLRDLISVLNSYEDDDFRGVFKALHHVVSTHRGGGGVNGVIDSSLRPALLDALKRSIETPVRLQKERLSKLSFVLRSADRSHASFVNFLNLLYKGKPASGLRRILRGFRLFRRRTGSENLRELVRDAVEYLVYAHYAGLDASVRRDVGAWLRTLLKEPTAGRSKLGTAKPLARQRLSSAKRASRHTFVTLYPEAIDLNGMTQSAAAPWKEITVPNKNRFYLVKGKRRSWKGTGNGDESSGSSLEIATVRNSSTTASQGRRERPTDTTFNPRKAFAAKPSSRRLGQSHRGVNSSDPSAVTTLANCSDLTSVSYLERIKHLEEQLSEMKSELRAKASANSVGTDTPPIDQYDYPDDKADSKRFATVANNASDETNSTETVEADAVFRTEGNSSSIPLGDSPLSTEIKEFLKKQPRLLDVQRANHSTTVSVTEHEAADKSADEGDTVATTEHGVADKSAEDATTVAGTAAETAHGKQQHNQTPSDTTEATKVVNGTQLTTVASLANNATLYFDPAINLIR</sequence>
<evidence type="ECO:0000256" key="2">
    <source>
        <dbReference type="SAM" id="MobiDB-lite"/>
    </source>
</evidence>
<feature type="non-terminal residue" evidence="4">
    <location>
        <position position="1"/>
    </location>
</feature>
<keyword evidence="1" id="KW-0175">Coiled coil</keyword>
<evidence type="ECO:0000313" key="4">
    <source>
        <dbReference type="EMBL" id="CAH2064963.1"/>
    </source>
</evidence>
<dbReference type="Proteomes" id="UP000837857">
    <property type="component" value="Chromosome 30"/>
</dbReference>
<feature type="compositionally biased region" description="Basic and acidic residues" evidence="2">
    <location>
        <begin position="505"/>
        <end position="515"/>
    </location>
</feature>